<dbReference type="InterPro" id="IPR000719">
    <property type="entry name" value="Prot_kinase_dom"/>
</dbReference>
<keyword evidence="4" id="KW-1185">Reference proteome</keyword>
<protein>
    <recommendedName>
        <fullName evidence="2">Protein kinase domain-containing protein</fullName>
    </recommendedName>
</protein>
<dbReference type="CDD" id="cd13999">
    <property type="entry name" value="STKc_MAP3K-like"/>
    <property type="match status" value="1"/>
</dbReference>
<evidence type="ECO:0000256" key="1">
    <source>
        <dbReference type="SAM" id="MobiDB-lite"/>
    </source>
</evidence>
<dbReference type="PROSITE" id="PS00108">
    <property type="entry name" value="PROTEIN_KINASE_ST"/>
    <property type="match status" value="1"/>
</dbReference>
<dbReference type="InterPro" id="IPR051681">
    <property type="entry name" value="Ser/Thr_Kinases-Pseudokinases"/>
</dbReference>
<evidence type="ECO:0000313" key="3">
    <source>
        <dbReference type="EMBL" id="KAF0906565.1"/>
    </source>
</evidence>
<dbReference type="GO" id="GO:0005524">
    <property type="term" value="F:ATP binding"/>
    <property type="evidence" value="ECO:0007669"/>
    <property type="project" value="InterPro"/>
</dbReference>
<feature type="domain" description="Protein kinase" evidence="2">
    <location>
        <begin position="54"/>
        <end position="316"/>
    </location>
</feature>
<dbReference type="AlphaFoldDB" id="A0A6G1D112"/>
<dbReference type="Gene3D" id="1.10.510.10">
    <property type="entry name" value="Transferase(Phosphotransferase) domain 1"/>
    <property type="match status" value="1"/>
</dbReference>
<sequence length="364" mass="40331">MVVSPFRARRLAVAPLPPETEAMEKHSGKSRSRSRKQPARSAGVEAWAADRSKLRVGSKISSGSNSRIYRGKYGEQWVALKMMRVAEGDGEDVSGQGVVEAQFDAEVSLLSRLRHPNVVRLVAVCRDPPVYWVITELMARGTLSAYLHEREPYSLPPETVVRLALDVARGMEYLHARGVVHRDLKSQNLLLDNGERAKVADLGTSCLEATCRDDKCSSKMGTYRWMAPEMIRDKRCNRKVDVYSCGLVLWELTTCLVPFQNLSPMQVAYAVSDGNARPPLSPACSPAINSLIERCWSIKPANRPEFSCIVSVLENYDRCLREGLPLVPLPAPSPSPLTSLLAAFKIRSCKSTTHSSKADRKVHA</sequence>
<evidence type="ECO:0000313" key="4">
    <source>
        <dbReference type="Proteomes" id="UP000479710"/>
    </source>
</evidence>
<dbReference type="InterPro" id="IPR008271">
    <property type="entry name" value="Ser/Thr_kinase_AS"/>
</dbReference>
<dbReference type="Gene3D" id="3.30.200.20">
    <property type="entry name" value="Phosphorylase Kinase, domain 1"/>
    <property type="match status" value="1"/>
</dbReference>
<reference evidence="3 4" key="1">
    <citation type="submission" date="2019-11" db="EMBL/GenBank/DDBJ databases">
        <title>Whole genome sequence of Oryza granulata.</title>
        <authorList>
            <person name="Li W."/>
        </authorList>
    </citation>
    <scope>NUCLEOTIDE SEQUENCE [LARGE SCALE GENOMIC DNA]</scope>
    <source>
        <strain evidence="4">cv. Menghai</strain>
        <tissue evidence="3">Leaf</tissue>
    </source>
</reference>
<dbReference type="PROSITE" id="PS50011">
    <property type="entry name" value="PROTEIN_KINASE_DOM"/>
    <property type="match status" value="1"/>
</dbReference>
<dbReference type="Pfam" id="PF07714">
    <property type="entry name" value="PK_Tyr_Ser-Thr"/>
    <property type="match status" value="1"/>
</dbReference>
<dbReference type="InterPro" id="IPR001245">
    <property type="entry name" value="Ser-Thr/Tyr_kinase_cat_dom"/>
</dbReference>
<evidence type="ECO:0000259" key="2">
    <source>
        <dbReference type="PROSITE" id="PS50011"/>
    </source>
</evidence>
<dbReference type="EMBL" id="SPHZ02000007">
    <property type="protein sequence ID" value="KAF0906565.1"/>
    <property type="molecule type" value="Genomic_DNA"/>
</dbReference>
<comment type="caution">
    <text evidence="3">The sequence shown here is derived from an EMBL/GenBank/DDBJ whole genome shotgun (WGS) entry which is preliminary data.</text>
</comment>
<name>A0A6G1D112_9ORYZ</name>
<dbReference type="PANTHER" id="PTHR44329">
    <property type="entry name" value="SERINE/THREONINE-PROTEIN KINASE TNNI3K-RELATED"/>
    <property type="match status" value="1"/>
</dbReference>
<dbReference type="SUPFAM" id="SSF56112">
    <property type="entry name" value="Protein kinase-like (PK-like)"/>
    <property type="match status" value="1"/>
</dbReference>
<dbReference type="SMART" id="SM00220">
    <property type="entry name" value="S_TKc"/>
    <property type="match status" value="1"/>
</dbReference>
<accession>A0A6G1D112</accession>
<proteinExistence type="predicted"/>
<dbReference type="PANTHER" id="PTHR44329:SF119">
    <property type="entry name" value="PROTEIN KINASE DOMAIN-CONTAINING PROTEIN"/>
    <property type="match status" value="1"/>
</dbReference>
<feature type="region of interest" description="Disordered" evidence="1">
    <location>
        <begin position="13"/>
        <end position="46"/>
    </location>
</feature>
<gene>
    <name evidence="3" type="ORF">E2562_012019</name>
</gene>
<dbReference type="GO" id="GO:0004674">
    <property type="term" value="F:protein serine/threonine kinase activity"/>
    <property type="evidence" value="ECO:0007669"/>
    <property type="project" value="TreeGrafter"/>
</dbReference>
<dbReference type="PRINTS" id="PR00109">
    <property type="entry name" value="TYRKINASE"/>
</dbReference>
<dbReference type="OrthoDB" id="4062651at2759"/>
<feature type="compositionally biased region" description="Basic residues" evidence="1">
    <location>
        <begin position="28"/>
        <end position="38"/>
    </location>
</feature>
<dbReference type="Proteomes" id="UP000479710">
    <property type="component" value="Unassembled WGS sequence"/>
</dbReference>
<organism evidence="3 4">
    <name type="scientific">Oryza meyeriana var. granulata</name>
    <dbReference type="NCBI Taxonomy" id="110450"/>
    <lineage>
        <taxon>Eukaryota</taxon>
        <taxon>Viridiplantae</taxon>
        <taxon>Streptophyta</taxon>
        <taxon>Embryophyta</taxon>
        <taxon>Tracheophyta</taxon>
        <taxon>Spermatophyta</taxon>
        <taxon>Magnoliopsida</taxon>
        <taxon>Liliopsida</taxon>
        <taxon>Poales</taxon>
        <taxon>Poaceae</taxon>
        <taxon>BOP clade</taxon>
        <taxon>Oryzoideae</taxon>
        <taxon>Oryzeae</taxon>
        <taxon>Oryzinae</taxon>
        <taxon>Oryza</taxon>
        <taxon>Oryza meyeriana</taxon>
    </lineage>
</organism>
<dbReference type="InterPro" id="IPR011009">
    <property type="entry name" value="Kinase-like_dom_sf"/>
</dbReference>